<keyword evidence="3" id="KW-1185">Reference proteome</keyword>
<accession>A0ABW6KMX8</accession>
<reference evidence="2 3" key="1">
    <citation type="submission" date="2024-10" db="EMBL/GenBank/DDBJ databases">
        <title>The Natural Products Discovery Center: Release of the First 8490 Sequenced Strains for Exploring Actinobacteria Biosynthetic Diversity.</title>
        <authorList>
            <person name="Kalkreuter E."/>
            <person name="Kautsar S.A."/>
            <person name="Yang D."/>
            <person name="Bader C.D."/>
            <person name="Teijaro C.N."/>
            <person name="Fluegel L."/>
            <person name="Davis C.M."/>
            <person name="Simpson J.R."/>
            <person name="Lauterbach L."/>
            <person name="Steele A.D."/>
            <person name="Gui C."/>
            <person name="Meng S."/>
            <person name="Li G."/>
            <person name="Viehrig K."/>
            <person name="Ye F."/>
            <person name="Su P."/>
            <person name="Kiefer A.F."/>
            <person name="Nichols A."/>
            <person name="Cepeda A.J."/>
            <person name="Yan W."/>
            <person name="Fan B."/>
            <person name="Jiang Y."/>
            <person name="Adhikari A."/>
            <person name="Zheng C.-J."/>
            <person name="Schuster L."/>
            <person name="Cowan T.M."/>
            <person name="Smanski M.J."/>
            <person name="Chevrette M.G."/>
            <person name="De Carvalho L.P.S."/>
            <person name="Shen B."/>
        </authorList>
    </citation>
    <scope>NUCLEOTIDE SEQUENCE [LARGE SCALE GENOMIC DNA]</scope>
    <source>
        <strain evidence="2 3">NPDC007147</strain>
    </source>
</reference>
<feature type="region of interest" description="Disordered" evidence="1">
    <location>
        <begin position="73"/>
        <end position="98"/>
    </location>
</feature>
<dbReference type="Proteomes" id="UP001601197">
    <property type="component" value="Unassembled WGS sequence"/>
</dbReference>
<evidence type="ECO:0000313" key="2">
    <source>
        <dbReference type="EMBL" id="MFE9169161.1"/>
    </source>
</evidence>
<evidence type="ECO:0000256" key="1">
    <source>
        <dbReference type="SAM" id="MobiDB-lite"/>
    </source>
</evidence>
<name>A0ABW6KMX8_9ACTN</name>
<sequence length="98" mass="10032">MVLPAAGARTGRADAPVRRARACGPRAEPAGPEHGSPGARTRAARLVPHQAVAGEWKAGGDLAAVRLRDGRRPGAVSAEGTPRRITEQAAARGGGPWE</sequence>
<evidence type="ECO:0000313" key="3">
    <source>
        <dbReference type="Proteomes" id="UP001601197"/>
    </source>
</evidence>
<gene>
    <name evidence="2" type="ORF">ACFYNZ_06480</name>
</gene>
<dbReference type="RefSeq" id="WP_073950761.1">
    <property type="nucleotide sequence ID" value="NZ_JBIAFJ010000003.1"/>
</dbReference>
<comment type="caution">
    <text evidence="2">The sequence shown here is derived from an EMBL/GenBank/DDBJ whole genome shotgun (WGS) entry which is preliminary data.</text>
</comment>
<protein>
    <submittedName>
        <fullName evidence="2">Uncharacterized protein</fullName>
    </submittedName>
</protein>
<proteinExistence type="predicted"/>
<dbReference type="EMBL" id="JBIAFJ010000003">
    <property type="protein sequence ID" value="MFE9169161.1"/>
    <property type="molecule type" value="Genomic_DNA"/>
</dbReference>
<organism evidence="2 3">
    <name type="scientific">Streptomyces kebangsaanensis</name>
    <dbReference type="NCBI Taxonomy" id="864058"/>
    <lineage>
        <taxon>Bacteria</taxon>
        <taxon>Bacillati</taxon>
        <taxon>Actinomycetota</taxon>
        <taxon>Actinomycetes</taxon>
        <taxon>Kitasatosporales</taxon>
        <taxon>Streptomycetaceae</taxon>
        <taxon>Streptomyces</taxon>
    </lineage>
</organism>
<feature type="region of interest" description="Disordered" evidence="1">
    <location>
        <begin position="1"/>
        <end position="40"/>
    </location>
</feature>